<gene>
    <name evidence="1" type="ORF">GGP41_009132</name>
</gene>
<evidence type="ECO:0000313" key="1">
    <source>
        <dbReference type="EMBL" id="KAF5847887.1"/>
    </source>
</evidence>
<comment type="caution">
    <text evidence="1">The sequence shown here is derived from an EMBL/GenBank/DDBJ whole genome shotgun (WGS) entry which is preliminary data.</text>
</comment>
<reference evidence="1" key="1">
    <citation type="submission" date="2019-11" db="EMBL/GenBank/DDBJ databases">
        <title>Bipolaris sorokiniana Genome sequencing.</title>
        <authorList>
            <person name="Wang H."/>
        </authorList>
    </citation>
    <scope>NUCLEOTIDE SEQUENCE</scope>
</reference>
<dbReference type="EMBL" id="WNKQ01000012">
    <property type="protein sequence ID" value="KAF5847887.1"/>
    <property type="molecule type" value="Genomic_DNA"/>
</dbReference>
<protein>
    <submittedName>
        <fullName evidence="1">Uncharacterized protein</fullName>
    </submittedName>
</protein>
<name>A0A8H5ZEM3_COCSA</name>
<organism evidence="1 2">
    <name type="scientific">Cochliobolus sativus</name>
    <name type="common">Common root rot and spot blotch fungus</name>
    <name type="synonym">Bipolaris sorokiniana</name>
    <dbReference type="NCBI Taxonomy" id="45130"/>
    <lineage>
        <taxon>Eukaryota</taxon>
        <taxon>Fungi</taxon>
        <taxon>Dikarya</taxon>
        <taxon>Ascomycota</taxon>
        <taxon>Pezizomycotina</taxon>
        <taxon>Dothideomycetes</taxon>
        <taxon>Pleosporomycetidae</taxon>
        <taxon>Pleosporales</taxon>
        <taxon>Pleosporineae</taxon>
        <taxon>Pleosporaceae</taxon>
        <taxon>Bipolaris</taxon>
    </lineage>
</organism>
<proteinExistence type="predicted"/>
<dbReference type="Proteomes" id="UP000624244">
    <property type="component" value="Unassembled WGS sequence"/>
</dbReference>
<sequence length="304" mass="36024">MASTLPLEIWAEILQHIDDAFTLWRVFYTTFIPLLHIEWTDAEFIPNYMEPNIIATPYRQAADSTWKSSSLTLLVRLFHGCEFVVFGRQKKTLHVINYADVDVWRTGIERETHHEQVIYFDTLNARYTFINSAETRFDDADFHAVDGECQSCNACVALDWRQLMTRLFAEENIVRKRLGSGALSFWEYAEQRIRNVLRSSERRMCIGNRTLRLEHEVFRRRVAVFLQTLCWNDCRFCPLYIKVLERRLRCAFDKNGGDACRLEDVFDDVCEYNRQLGSDMMKRRIDRLKDFAEGLWAQRWKGSE</sequence>
<accession>A0A8H5ZEM3</accession>
<dbReference type="AlphaFoldDB" id="A0A8H5ZEM3"/>
<evidence type="ECO:0000313" key="2">
    <source>
        <dbReference type="Proteomes" id="UP000624244"/>
    </source>
</evidence>